<feature type="transmembrane region" description="Helical" evidence="6">
    <location>
        <begin position="205"/>
        <end position="223"/>
    </location>
</feature>
<dbReference type="GO" id="GO:0016020">
    <property type="term" value="C:membrane"/>
    <property type="evidence" value="ECO:0007669"/>
    <property type="project" value="UniProtKB-SubCell"/>
</dbReference>
<evidence type="ECO:0000256" key="6">
    <source>
        <dbReference type="SAM" id="Phobius"/>
    </source>
</evidence>
<dbReference type="EMBL" id="QEAM01000586">
    <property type="protein sequence ID" value="TPX38689.1"/>
    <property type="molecule type" value="Genomic_DNA"/>
</dbReference>
<feature type="domain" description="Sugar phosphate transporter" evidence="7">
    <location>
        <begin position="31"/>
        <end position="341"/>
    </location>
</feature>
<evidence type="ECO:0000256" key="2">
    <source>
        <dbReference type="ARBA" id="ARBA00022692"/>
    </source>
</evidence>
<keyword evidence="3 6" id="KW-1133">Transmembrane helix</keyword>
<name>A0A507CHD7_9FUNG</name>
<dbReference type="InterPro" id="IPR004853">
    <property type="entry name" value="Sugar_P_trans_dom"/>
</dbReference>
<feature type="transmembrane region" description="Helical" evidence="6">
    <location>
        <begin position="57"/>
        <end position="80"/>
    </location>
</feature>
<keyword evidence="2 6" id="KW-0812">Transmembrane</keyword>
<comment type="caution">
    <text evidence="8">The sequence shown here is derived from an EMBL/GenBank/DDBJ whole genome shotgun (WGS) entry which is preliminary data.</text>
</comment>
<comment type="subcellular location">
    <subcellularLocation>
        <location evidence="1">Membrane</location>
        <topology evidence="1">Multi-pass membrane protein</topology>
    </subcellularLocation>
</comment>
<proteinExistence type="predicted"/>
<feature type="transmembrane region" description="Helical" evidence="6">
    <location>
        <begin position="92"/>
        <end position="111"/>
    </location>
</feature>
<organism evidence="8 9">
    <name type="scientific">Synchytrium endobioticum</name>
    <dbReference type="NCBI Taxonomy" id="286115"/>
    <lineage>
        <taxon>Eukaryota</taxon>
        <taxon>Fungi</taxon>
        <taxon>Fungi incertae sedis</taxon>
        <taxon>Chytridiomycota</taxon>
        <taxon>Chytridiomycota incertae sedis</taxon>
        <taxon>Chytridiomycetes</taxon>
        <taxon>Synchytriales</taxon>
        <taxon>Synchytriaceae</taxon>
        <taxon>Synchytrium</taxon>
    </lineage>
</organism>
<evidence type="ECO:0000313" key="8">
    <source>
        <dbReference type="EMBL" id="TPX38689.1"/>
    </source>
</evidence>
<accession>A0A507CHD7</accession>
<feature type="transmembrane region" description="Helical" evidence="6">
    <location>
        <begin position="269"/>
        <end position="290"/>
    </location>
</feature>
<gene>
    <name evidence="8" type="ORF">SeLEV6574_g07690</name>
</gene>
<protein>
    <recommendedName>
        <fullName evidence="7">Sugar phosphate transporter domain-containing protein</fullName>
    </recommendedName>
</protein>
<dbReference type="PANTHER" id="PTHR11132">
    <property type="entry name" value="SOLUTE CARRIER FAMILY 35"/>
    <property type="match status" value="1"/>
</dbReference>
<dbReference type="Pfam" id="PF03151">
    <property type="entry name" value="TPT"/>
    <property type="match status" value="1"/>
</dbReference>
<evidence type="ECO:0000256" key="5">
    <source>
        <dbReference type="SAM" id="MobiDB-lite"/>
    </source>
</evidence>
<reference evidence="8 9" key="1">
    <citation type="journal article" date="2019" name="Sci. Rep.">
        <title>Comparative genomics of chytrid fungi reveal insights into the obligate biotrophic and pathogenic lifestyle of Synchytrium endobioticum.</title>
        <authorList>
            <person name="van de Vossenberg B.T.L.H."/>
            <person name="Warris S."/>
            <person name="Nguyen H.D.T."/>
            <person name="van Gent-Pelzer M.P.E."/>
            <person name="Joly D.L."/>
            <person name="van de Geest H.C."/>
            <person name="Bonants P.J.M."/>
            <person name="Smith D.S."/>
            <person name="Levesque C.A."/>
            <person name="van der Lee T.A.J."/>
        </authorList>
    </citation>
    <scope>NUCLEOTIDE SEQUENCE [LARGE SCALE GENOMIC DNA]</scope>
    <source>
        <strain evidence="8 9">LEV6574</strain>
    </source>
</reference>
<feature type="transmembrane region" description="Helical" evidence="6">
    <location>
        <begin position="27"/>
        <end position="45"/>
    </location>
</feature>
<dbReference type="AlphaFoldDB" id="A0A507CHD7"/>
<dbReference type="OrthoDB" id="5547497at2759"/>
<evidence type="ECO:0000256" key="4">
    <source>
        <dbReference type="ARBA" id="ARBA00023136"/>
    </source>
</evidence>
<evidence type="ECO:0000256" key="1">
    <source>
        <dbReference type="ARBA" id="ARBA00004141"/>
    </source>
</evidence>
<feature type="transmembrane region" description="Helical" evidence="6">
    <location>
        <begin position="174"/>
        <end position="193"/>
    </location>
</feature>
<evidence type="ECO:0000259" key="7">
    <source>
        <dbReference type="Pfam" id="PF03151"/>
    </source>
</evidence>
<dbReference type="VEuPathDB" id="FungiDB:SeMB42_g07728"/>
<evidence type="ECO:0000313" key="9">
    <source>
        <dbReference type="Proteomes" id="UP000320475"/>
    </source>
</evidence>
<dbReference type="InterPro" id="IPR050186">
    <property type="entry name" value="TPT_transporter"/>
</dbReference>
<keyword evidence="4 6" id="KW-0472">Membrane</keyword>
<feature type="transmembrane region" description="Helical" evidence="6">
    <location>
        <begin position="117"/>
        <end position="138"/>
    </location>
</feature>
<evidence type="ECO:0000256" key="3">
    <source>
        <dbReference type="ARBA" id="ARBA00022989"/>
    </source>
</evidence>
<dbReference type="Proteomes" id="UP000320475">
    <property type="component" value="Unassembled WGS sequence"/>
</dbReference>
<feature type="region of interest" description="Disordered" evidence="5">
    <location>
        <begin position="349"/>
        <end position="368"/>
    </location>
</feature>
<sequence length="368" mass="38835">MGRDPKDDREALISEASHEAQTASPSLVAFSVAFYMLTSIVMVLVNKAVLNKTTAPLSFLWLQIITAILLLKTSGMLGWMKLPPLDIAVCRKLLPLISVNVIGLAVNTICLQEVDASFYQVARALVLPLTVIFTWTLLKKQSSPRVIMSCGVVCAGFLAGTLDRGPGAVSMSGVFWGLASSVTTAYHSIVIKSSLDVVRGSTMDLVWYNNVLSAVGLVPLVILGGEVPTLYGLAADAVAGSWSIGDADGDTVGLQTSALEPIGGHGLQVLLWGGFMTGIFGFLINIAGFLQIKVTSPVTHMISSAVRGVIQTVLAVMIFHDIVTAARASGIFLILLGSSLYTYVKAEESKPSAPPASNGRVNGRDSNV</sequence>